<accession>A0A2H0ULA5</accession>
<reference evidence="3" key="1">
    <citation type="submission" date="2017-09" db="EMBL/GenBank/DDBJ databases">
        <title>Depth-based differentiation of microbial function through sediment-hosted aquifers and enrichment of novel symbionts in the deep terrestrial subsurface.</title>
        <authorList>
            <person name="Probst A.J."/>
            <person name="Ladd B."/>
            <person name="Jarett J.K."/>
            <person name="Geller-Mcgrath D.E."/>
            <person name="Sieber C.M.K."/>
            <person name="Emerson J.B."/>
            <person name="Anantharaman K."/>
            <person name="Thomas B.C."/>
            <person name="Malmstrom R."/>
            <person name="Stieglmeier M."/>
            <person name="Klingl A."/>
            <person name="Woyke T."/>
            <person name="Ryan C.M."/>
            <person name="Banfield J.F."/>
        </authorList>
    </citation>
    <scope>NUCLEOTIDE SEQUENCE [LARGE SCALE GENOMIC DNA]</scope>
</reference>
<gene>
    <name evidence="2" type="ORF">COU11_01820</name>
</gene>
<keyword evidence="1" id="KW-1133">Transmembrane helix</keyword>
<feature type="transmembrane region" description="Helical" evidence="1">
    <location>
        <begin position="6"/>
        <end position="26"/>
    </location>
</feature>
<evidence type="ECO:0000256" key="1">
    <source>
        <dbReference type="SAM" id="Phobius"/>
    </source>
</evidence>
<feature type="transmembrane region" description="Helical" evidence="1">
    <location>
        <begin position="102"/>
        <end position="124"/>
    </location>
</feature>
<name>A0A2H0ULA5_9BACT</name>
<keyword evidence="1" id="KW-0472">Membrane</keyword>
<keyword evidence="1" id="KW-0812">Transmembrane</keyword>
<dbReference type="AlphaFoldDB" id="A0A2H0ULA5"/>
<sequence length="485" mass="53405">MELWQFGLAGALIALLVSVTTLLLSYRKAEDKKPEMADELPPTRTCCDADPLDVVDEATRAAMSRPGSKAEDEPDIAGLLHVFHFAFWAFVGLALVDGLPPFVGWPLGLVVAIVPALGCLITSFDKIEEENPPSIGLVTIFGRHMPTMKDEGLKLFFRWFGLWVLQKIQIDQRKVNVDLGFVRFYLPDGQQVDQEFSFTYSGEQTGHGARNFVNAGGHGSADLGSGEMGSIKGDEPKTGVPGIVTEILINEARNWFASPHEGPKTVDDAYQMIGVELPLVLLLKLDLDNQIPPSINGFPILDLFAYLRDKRAATAHGRDLSEKSKELEVQFRALSPDQRAQMATDLHKVAAKMDRIQHGQDGIVLEWLGMRIDKLVIGRVRFSEEYEKSRLQIQVERRKAESAAVSTAADIRRVRAYKRLGLSPEPALMASQVNTGNATRSINTNETRVDDQTRESAEAVARLFAQAIAFGAAAIGEGLRSRTPT</sequence>
<evidence type="ECO:0008006" key="4">
    <source>
        <dbReference type="Google" id="ProtNLM"/>
    </source>
</evidence>
<feature type="transmembrane region" description="Helical" evidence="1">
    <location>
        <begin position="76"/>
        <end position="96"/>
    </location>
</feature>
<dbReference type="EMBL" id="PFBD01000017">
    <property type="protein sequence ID" value="PIR87194.1"/>
    <property type="molecule type" value="Genomic_DNA"/>
</dbReference>
<evidence type="ECO:0000313" key="3">
    <source>
        <dbReference type="Proteomes" id="UP000229526"/>
    </source>
</evidence>
<evidence type="ECO:0000313" key="2">
    <source>
        <dbReference type="EMBL" id="PIR87194.1"/>
    </source>
</evidence>
<dbReference type="Proteomes" id="UP000229526">
    <property type="component" value="Unassembled WGS sequence"/>
</dbReference>
<proteinExistence type="predicted"/>
<organism evidence="2 3">
    <name type="scientific">Candidatus Harrisonbacteria bacterium CG10_big_fil_rev_8_21_14_0_10_49_15</name>
    <dbReference type="NCBI Taxonomy" id="1974587"/>
    <lineage>
        <taxon>Bacteria</taxon>
        <taxon>Candidatus Harrisoniibacteriota</taxon>
    </lineage>
</organism>
<protein>
    <recommendedName>
        <fullName evidence="4">Band 7 domain-containing protein</fullName>
    </recommendedName>
</protein>
<comment type="caution">
    <text evidence="2">The sequence shown here is derived from an EMBL/GenBank/DDBJ whole genome shotgun (WGS) entry which is preliminary data.</text>
</comment>